<dbReference type="GO" id="GO:0006308">
    <property type="term" value="P:DNA catabolic process"/>
    <property type="evidence" value="ECO:0007669"/>
    <property type="project" value="UniProtKB-UniRule"/>
</dbReference>
<evidence type="ECO:0000313" key="10">
    <source>
        <dbReference type="Proteomes" id="UP000191110"/>
    </source>
</evidence>
<dbReference type="EMBL" id="MPRL01000002">
    <property type="protein sequence ID" value="OOZ42242.1"/>
    <property type="molecule type" value="Genomic_DNA"/>
</dbReference>
<dbReference type="InterPro" id="IPR020579">
    <property type="entry name" value="Exonuc_VII_lsu_C"/>
</dbReference>
<dbReference type="GO" id="GO:0009318">
    <property type="term" value="C:exodeoxyribonuclease VII complex"/>
    <property type="evidence" value="ECO:0007669"/>
    <property type="project" value="UniProtKB-UniRule"/>
</dbReference>
<dbReference type="HAMAP" id="MF_00378">
    <property type="entry name" value="Exonuc_7_L"/>
    <property type="match status" value="1"/>
</dbReference>
<dbReference type="PANTHER" id="PTHR30008">
    <property type="entry name" value="EXODEOXYRIBONUCLEASE 7 LARGE SUBUNIT"/>
    <property type="match status" value="1"/>
</dbReference>
<organism evidence="9 10">
    <name type="scientific">Solemya pervernicosa gill symbiont</name>
    <dbReference type="NCBI Taxonomy" id="642797"/>
    <lineage>
        <taxon>Bacteria</taxon>
        <taxon>Pseudomonadati</taxon>
        <taxon>Pseudomonadota</taxon>
        <taxon>Gammaproteobacteria</taxon>
        <taxon>sulfur-oxidizing symbionts</taxon>
    </lineage>
</organism>
<comment type="subunit">
    <text evidence="5">Heterooligomer composed of large and small subunits.</text>
</comment>
<sequence length="457" mass="51551">MRPTVPNSAPQRGEREIYTVSRLTREVRMLLEGSLPMLWVEGEISNLAQPASGHIYFTLKDANSQVRCAMFRNRRQMVRFKPENGMQVQIRARAGLYEARGEFQLVAESMQEAGAGALQREFEALKRKLAAEGLFDETSKIPLPTLPKRIGVITSPTGAAVRDIISVLKRRFPAIPITIYPVAVQGEGAAEQIADAIDTAVDRYECDVLIVGRGGGSLEDLWAFNEEVVARAIFDSSIPIVSAVGHEIDFTIADFVADVRAPTPSAAAELLSPDRDEIETRIAMLQRRITARHQSQVGERSQRINWLASRLQRLHPGQQLRGQYQRLDELSMRLSNTVRAQLRSRHARLDTLNAHLQRYRPHHRIETLSNRLSTTRSRLHTTMQRRLEQQRQQFTAAARALDTVSPLATLDRGYAIVRRQDDQQIIRQAAELQPGERVETRLSKGNLICTVEECNDD</sequence>
<dbReference type="NCBIfam" id="TIGR00237">
    <property type="entry name" value="xseA"/>
    <property type="match status" value="1"/>
</dbReference>
<dbReference type="GO" id="GO:0005737">
    <property type="term" value="C:cytoplasm"/>
    <property type="evidence" value="ECO:0007669"/>
    <property type="project" value="UniProtKB-SubCell"/>
</dbReference>
<proteinExistence type="inferred from homology"/>
<evidence type="ECO:0000256" key="4">
    <source>
        <dbReference type="ARBA" id="ARBA00022839"/>
    </source>
</evidence>
<dbReference type="Proteomes" id="UP000191110">
    <property type="component" value="Unassembled WGS sequence"/>
</dbReference>
<feature type="domain" description="Exonuclease VII large subunit C-terminal" evidence="7">
    <location>
        <begin position="134"/>
        <end position="449"/>
    </location>
</feature>
<keyword evidence="1 5" id="KW-0963">Cytoplasm</keyword>
<dbReference type="GO" id="GO:0008855">
    <property type="term" value="F:exodeoxyribonuclease VII activity"/>
    <property type="evidence" value="ECO:0007669"/>
    <property type="project" value="UniProtKB-UniRule"/>
</dbReference>
<dbReference type="AlphaFoldDB" id="A0A1T2LB51"/>
<comment type="subcellular location">
    <subcellularLocation>
        <location evidence="5 6">Cytoplasm</location>
    </subcellularLocation>
</comment>
<dbReference type="InterPro" id="IPR025824">
    <property type="entry name" value="OB-fold_nuc-bd_dom"/>
</dbReference>
<dbReference type="PANTHER" id="PTHR30008:SF0">
    <property type="entry name" value="EXODEOXYRIBONUCLEASE 7 LARGE SUBUNIT"/>
    <property type="match status" value="1"/>
</dbReference>
<comment type="function">
    <text evidence="5">Bidirectionally degrades single-stranded DNA into large acid-insoluble oligonucleotides, which are then degraded further into small acid-soluble oligonucleotides.</text>
</comment>
<comment type="similarity">
    <text evidence="5 6">Belongs to the XseA family.</text>
</comment>
<evidence type="ECO:0000256" key="5">
    <source>
        <dbReference type="HAMAP-Rule" id="MF_00378"/>
    </source>
</evidence>
<evidence type="ECO:0000256" key="3">
    <source>
        <dbReference type="ARBA" id="ARBA00022801"/>
    </source>
</evidence>
<evidence type="ECO:0000259" key="8">
    <source>
        <dbReference type="Pfam" id="PF13742"/>
    </source>
</evidence>
<evidence type="ECO:0000256" key="2">
    <source>
        <dbReference type="ARBA" id="ARBA00022722"/>
    </source>
</evidence>
<protein>
    <recommendedName>
        <fullName evidence="5">Exodeoxyribonuclease 7 large subunit</fullName>
        <ecNumber evidence="5">3.1.11.6</ecNumber>
    </recommendedName>
    <alternativeName>
        <fullName evidence="5">Exodeoxyribonuclease VII large subunit</fullName>
        <shortName evidence="5">Exonuclease VII large subunit</shortName>
    </alternativeName>
</protein>
<dbReference type="GO" id="GO:0003676">
    <property type="term" value="F:nucleic acid binding"/>
    <property type="evidence" value="ECO:0007669"/>
    <property type="project" value="InterPro"/>
</dbReference>
<dbReference type="CDD" id="cd04489">
    <property type="entry name" value="ExoVII_LU_OBF"/>
    <property type="match status" value="1"/>
</dbReference>
<evidence type="ECO:0000256" key="1">
    <source>
        <dbReference type="ARBA" id="ARBA00022490"/>
    </source>
</evidence>
<dbReference type="EC" id="3.1.11.6" evidence="5"/>
<dbReference type="Pfam" id="PF13742">
    <property type="entry name" value="tRNA_anti_2"/>
    <property type="match status" value="1"/>
</dbReference>
<keyword evidence="2 5" id="KW-0540">Nuclease</keyword>
<gene>
    <name evidence="5" type="primary">xseA</name>
    <name evidence="9" type="ORF">BOW53_01090</name>
</gene>
<comment type="catalytic activity">
    <reaction evidence="5 6">
        <text>Exonucleolytic cleavage in either 5'- to 3'- or 3'- to 5'-direction to yield nucleoside 5'-phosphates.</text>
        <dbReference type="EC" id="3.1.11.6"/>
    </reaction>
</comment>
<keyword evidence="3 5" id="KW-0378">Hydrolase</keyword>
<keyword evidence="10" id="KW-1185">Reference proteome</keyword>
<evidence type="ECO:0000259" key="7">
    <source>
        <dbReference type="Pfam" id="PF02601"/>
    </source>
</evidence>
<dbReference type="OrthoDB" id="9802795at2"/>
<keyword evidence="4 5" id="KW-0269">Exonuclease</keyword>
<accession>A0A1T2LB51</accession>
<comment type="caution">
    <text evidence="9">The sequence shown here is derived from an EMBL/GenBank/DDBJ whole genome shotgun (WGS) entry which is preliminary data.</text>
</comment>
<dbReference type="Pfam" id="PF02601">
    <property type="entry name" value="Exonuc_VII_L"/>
    <property type="match status" value="1"/>
</dbReference>
<reference evidence="9 10" key="1">
    <citation type="submission" date="2016-11" db="EMBL/GenBank/DDBJ databases">
        <title>Mixed transmission modes and dynamic genome evolution in an obligate animal-bacterial symbiosis.</title>
        <authorList>
            <person name="Russell S.L."/>
            <person name="Corbett-Detig R.B."/>
            <person name="Cavanaugh C.M."/>
        </authorList>
    </citation>
    <scope>NUCLEOTIDE SEQUENCE [LARGE SCALE GENOMIC DNA]</scope>
    <source>
        <strain evidence="9">Sveles-Q1</strain>
    </source>
</reference>
<feature type="domain" description="OB-fold nucleic acid binding" evidence="8">
    <location>
        <begin position="18"/>
        <end position="111"/>
    </location>
</feature>
<evidence type="ECO:0000313" key="9">
    <source>
        <dbReference type="EMBL" id="OOZ42242.1"/>
    </source>
</evidence>
<name>A0A1T2LB51_9GAMM</name>
<evidence type="ECO:0000256" key="6">
    <source>
        <dbReference type="RuleBase" id="RU004355"/>
    </source>
</evidence>
<dbReference type="InterPro" id="IPR003753">
    <property type="entry name" value="Exonuc_VII_L"/>
</dbReference>